<dbReference type="Gene3D" id="3.20.20.70">
    <property type="entry name" value="Aldolase class I"/>
    <property type="match status" value="1"/>
</dbReference>
<dbReference type="AlphaFoldDB" id="A0A080N2C2"/>
<keyword evidence="13" id="KW-1185">Reference proteome</keyword>
<comment type="pathway">
    <text evidence="2 9">Amino-acid biosynthesis; L-tryptophan biosynthesis; L-tryptophan from chorismate: step 5/5.</text>
</comment>
<feature type="active site" description="Proton acceptor" evidence="9">
    <location>
        <position position="98"/>
    </location>
</feature>
<evidence type="ECO:0000256" key="3">
    <source>
        <dbReference type="ARBA" id="ARBA00011270"/>
    </source>
</evidence>
<dbReference type="PANTHER" id="PTHR43406:SF1">
    <property type="entry name" value="TRYPTOPHAN SYNTHASE ALPHA CHAIN, CHLOROPLASTIC"/>
    <property type="match status" value="1"/>
</dbReference>
<sequence>MKNPQDTAHIAFVHEQDADASVGPNNNGGDTYGIQNPSIPEQPLGFSKRPSISAGRIDRCLSSGRPAFIGYLPFGFPTCADSVKACETLVRHGADFVEIGLPYTDPVMDGPVIQTACRIALQKGEHIADVFRAVQAVADAGGVPLIMGYWNLVFHYGVDRFASDLANAGGAGMVTPDLVPDEAGDWYEASQRYGLDRIFLVSPDSSEQRLKCVARNHRGFVYATSRMGVTGERDTLDSAPEHLVKRMHAAGAKRVCVGIGVSNAAQAQQVGSFADGVIVGSALVHTLLDDSGSNALPTGEGLDALAGKTEELADAVAHSRI</sequence>
<dbReference type="RefSeq" id="WP_081867235.1">
    <property type="nucleotide sequence ID" value="NZ_ATLK01000001.1"/>
</dbReference>
<dbReference type="UniPathway" id="UPA00035">
    <property type="reaction ID" value="UER00044"/>
</dbReference>
<evidence type="ECO:0000256" key="6">
    <source>
        <dbReference type="ARBA" id="ARBA00023141"/>
    </source>
</evidence>
<dbReference type="STRING" id="1341695.BBOMB_0445"/>
<evidence type="ECO:0000256" key="4">
    <source>
        <dbReference type="ARBA" id="ARBA00022605"/>
    </source>
</evidence>
<evidence type="ECO:0000256" key="8">
    <source>
        <dbReference type="ARBA" id="ARBA00049047"/>
    </source>
</evidence>
<comment type="caution">
    <text evidence="12">The sequence shown here is derived from an EMBL/GenBank/DDBJ whole genome shotgun (WGS) entry which is preliminary data.</text>
</comment>
<dbReference type="GO" id="GO:0005829">
    <property type="term" value="C:cytosol"/>
    <property type="evidence" value="ECO:0007669"/>
    <property type="project" value="TreeGrafter"/>
</dbReference>
<evidence type="ECO:0000313" key="13">
    <source>
        <dbReference type="Proteomes" id="UP000028730"/>
    </source>
</evidence>
<evidence type="ECO:0000256" key="11">
    <source>
        <dbReference type="SAM" id="MobiDB-lite"/>
    </source>
</evidence>
<dbReference type="NCBIfam" id="TIGR00262">
    <property type="entry name" value="trpA"/>
    <property type="match status" value="1"/>
</dbReference>
<evidence type="ECO:0000313" key="12">
    <source>
        <dbReference type="EMBL" id="KFF31113.1"/>
    </source>
</evidence>
<dbReference type="EMBL" id="ATLK01000001">
    <property type="protein sequence ID" value="KFF31113.1"/>
    <property type="molecule type" value="Genomic_DNA"/>
</dbReference>
<keyword evidence="7 9" id="KW-0456">Lyase</keyword>
<evidence type="ECO:0000256" key="2">
    <source>
        <dbReference type="ARBA" id="ARBA00004733"/>
    </source>
</evidence>
<evidence type="ECO:0000256" key="7">
    <source>
        <dbReference type="ARBA" id="ARBA00023239"/>
    </source>
</evidence>
<dbReference type="PROSITE" id="PS00167">
    <property type="entry name" value="TRP_SYNTHASE_ALPHA"/>
    <property type="match status" value="1"/>
</dbReference>
<keyword evidence="4 9" id="KW-0028">Amino-acid biosynthesis</keyword>
<evidence type="ECO:0000256" key="5">
    <source>
        <dbReference type="ARBA" id="ARBA00022822"/>
    </source>
</evidence>
<comment type="similarity">
    <text evidence="9 10">Belongs to the TrpA family.</text>
</comment>
<proteinExistence type="inferred from homology"/>
<evidence type="ECO:0000256" key="10">
    <source>
        <dbReference type="RuleBase" id="RU003662"/>
    </source>
</evidence>
<dbReference type="SUPFAM" id="SSF51366">
    <property type="entry name" value="Ribulose-phoshate binding barrel"/>
    <property type="match status" value="1"/>
</dbReference>
<dbReference type="InterPro" id="IPR002028">
    <property type="entry name" value="Trp_synthase_suA"/>
</dbReference>
<dbReference type="InterPro" id="IPR018204">
    <property type="entry name" value="Trp_synthase_alpha_AS"/>
</dbReference>
<gene>
    <name evidence="9" type="primary">trpA</name>
    <name evidence="12" type="ORF">BBOMB_0445</name>
</gene>
<comment type="subunit">
    <text evidence="3 9">Tetramer of two alpha and two beta chains.</text>
</comment>
<feature type="active site" description="Proton acceptor" evidence="9">
    <location>
        <position position="109"/>
    </location>
</feature>
<dbReference type="FunFam" id="3.20.20.70:FF:000037">
    <property type="entry name" value="Tryptophan synthase alpha chain"/>
    <property type="match status" value="1"/>
</dbReference>
<dbReference type="EC" id="4.2.1.20" evidence="9"/>
<comment type="catalytic activity">
    <reaction evidence="8 9">
        <text>(1S,2R)-1-C-(indol-3-yl)glycerol 3-phosphate + L-serine = D-glyceraldehyde 3-phosphate + L-tryptophan + H2O</text>
        <dbReference type="Rhea" id="RHEA:10532"/>
        <dbReference type="ChEBI" id="CHEBI:15377"/>
        <dbReference type="ChEBI" id="CHEBI:33384"/>
        <dbReference type="ChEBI" id="CHEBI:57912"/>
        <dbReference type="ChEBI" id="CHEBI:58866"/>
        <dbReference type="ChEBI" id="CHEBI:59776"/>
        <dbReference type="EC" id="4.2.1.20"/>
    </reaction>
</comment>
<name>A0A080N2C2_9BIFI</name>
<dbReference type="InterPro" id="IPR013785">
    <property type="entry name" value="Aldolase_TIM"/>
</dbReference>
<feature type="region of interest" description="Disordered" evidence="11">
    <location>
        <begin position="15"/>
        <end position="39"/>
    </location>
</feature>
<evidence type="ECO:0000256" key="1">
    <source>
        <dbReference type="ARBA" id="ARBA00003365"/>
    </source>
</evidence>
<dbReference type="OrthoDB" id="9804578at2"/>
<dbReference type="Pfam" id="PF00290">
    <property type="entry name" value="Trp_syntA"/>
    <property type="match status" value="1"/>
</dbReference>
<evidence type="ECO:0000256" key="9">
    <source>
        <dbReference type="HAMAP-Rule" id="MF_00131"/>
    </source>
</evidence>
<dbReference type="Proteomes" id="UP000028730">
    <property type="component" value="Unassembled WGS sequence"/>
</dbReference>
<dbReference type="InterPro" id="IPR011060">
    <property type="entry name" value="RibuloseP-bd_barrel"/>
</dbReference>
<dbReference type="GO" id="GO:0004834">
    <property type="term" value="F:tryptophan synthase activity"/>
    <property type="evidence" value="ECO:0007669"/>
    <property type="project" value="UniProtKB-UniRule"/>
</dbReference>
<accession>A0A080N2C2</accession>
<keyword evidence="6 9" id="KW-0057">Aromatic amino acid biosynthesis</keyword>
<reference evidence="12 13" key="1">
    <citation type="journal article" date="2014" name="Appl. Environ. Microbiol.">
        <title>Genomic encyclopedia of type strains of the genus Bifidobacterium.</title>
        <authorList>
            <person name="Milani C."/>
            <person name="Lugli G.A."/>
            <person name="Duranti S."/>
            <person name="Turroni F."/>
            <person name="Bottacini F."/>
            <person name="Mangifesta M."/>
            <person name="Sanchez B."/>
            <person name="Viappiani A."/>
            <person name="Mancabelli L."/>
            <person name="Taminiau B."/>
            <person name="Delcenserie V."/>
            <person name="Barrangou R."/>
            <person name="Margolles A."/>
            <person name="van Sinderen D."/>
            <person name="Ventura M."/>
        </authorList>
    </citation>
    <scope>NUCLEOTIDE SEQUENCE [LARGE SCALE GENOMIC DNA]</scope>
    <source>
        <strain evidence="12 13">DSM 19703</strain>
    </source>
</reference>
<dbReference type="CDD" id="cd04724">
    <property type="entry name" value="Tryptophan_synthase_alpha"/>
    <property type="match status" value="1"/>
</dbReference>
<protein>
    <recommendedName>
        <fullName evidence="9">Tryptophan synthase alpha chain</fullName>
        <ecNumber evidence="9">4.2.1.20</ecNumber>
    </recommendedName>
</protein>
<dbReference type="HAMAP" id="MF_00131">
    <property type="entry name" value="Trp_synth_alpha"/>
    <property type="match status" value="1"/>
</dbReference>
<organism evidence="12 13">
    <name type="scientific">Bifidobacterium bombi DSM 19703</name>
    <dbReference type="NCBI Taxonomy" id="1341695"/>
    <lineage>
        <taxon>Bacteria</taxon>
        <taxon>Bacillati</taxon>
        <taxon>Actinomycetota</taxon>
        <taxon>Actinomycetes</taxon>
        <taxon>Bifidobacteriales</taxon>
        <taxon>Bifidobacteriaceae</taxon>
        <taxon>Bifidobacterium</taxon>
    </lineage>
</organism>
<comment type="function">
    <text evidence="1 9">The alpha subunit is responsible for the aldol cleavage of indoleglycerol phosphate to indole and glyceraldehyde 3-phosphate.</text>
</comment>
<dbReference type="eggNOG" id="COG0159">
    <property type="taxonomic scope" value="Bacteria"/>
</dbReference>
<feature type="compositionally biased region" description="Polar residues" evidence="11">
    <location>
        <begin position="23"/>
        <end position="39"/>
    </location>
</feature>
<keyword evidence="5 9" id="KW-0822">Tryptophan biosynthesis</keyword>
<dbReference type="PANTHER" id="PTHR43406">
    <property type="entry name" value="TRYPTOPHAN SYNTHASE, ALPHA CHAIN"/>
    <property type="match status" value="1"/>
</dbReference>